<dbReference type="Proteomes" id="UP000546213">
    <property type="component" value="Unassembled WGS sequence"/>
</dbReference>
<dbReference type="InterPro" id="IPR002347">
    <property type="entry name" value="SDR_fam"/>
</dbReference>
<dbReference type="Gene3D" id="3.90.1300.10">
    <property type="entry name" value="Amidase signature (AS) domain"/>
    <property type="match status" value="1"/>
</dbReference>
<accession>A0A8H5P4B3</accession>
<keyword evidence="4" id="KW-1185">Reference proteome</keyword>
<dbReference type="Gene3D" id="3.40.50.720">
    <property type="entry name" value="NAD(P)-binding Rossmann-like Domain"/>
    <property type="match status" value="1"/>
</dbReference>
<dbReference type="InterPro" id="IPR000120">
    <property type="entry name" value="Amidase"/>
</dbReference>
<dbReference type="PRINTS" id="PR00080">
    <property type="entry name" value="SDRFAMILY"/>
</dbReference>
<evidence type="ECO:0000259" key="2">
    <source>
        <dbReference type="Pfam" id="PF01425"/>
    </source>
</evidence>
<dbReference type="PANTHER" id="PTHR11895:SF7">
    <property type="entry name" value="GLUTAMYL-TRNA(GLN) AMIDOTRANSFERASE SUBUNIT A, MITOCHONDRIAL"/>
    <property type="match status" value="1"/>
</dbReference>
<evidence type="ECO:0000256" key="1">
    <source>
        <dbReference type="ARBA" id="ARBA00022857"/>
    </source>
</evidence>
<protein>
    <submittedName>
        <fullName evidence="3">Amidase</fullName>
    </submittedName>
</protein>
<gene>
    <name evidence="3" type="ORF">FPCIR_6710</name>
</gene>
<dbReference type="Pfam" id="PF01425">
    <property type="entry name" value="Amidase"/>
    <property type="match status" value="1"/>
</dbReference>
<reference evidence="3 4" key="1">
    <citation type="submission" date="2020-05" db="EMBL/GenBank/DDBJ databases">
        <title>Identification and distribution of gene clusters putatively required for synthesis of sphingolipid metabolism inhibitors in phylogenetically diverse species of the filamentous fungus Fusarium.</title>
        <authorList>
            <person name="Kim H.-S."/>
            <person name="Busman M."/>
            <person name="Brown D.W."/>
            <person name="Divon H."/>
            <person name="Uhlig S."/>
            <person name="Proctor R.H."/>
        </authorList>
    </citation>
    <scope>NUCLEOTIDE SEQUENCE [LARGE SCALE GENOMIC DNA]</scope>
    <source>
        <strain evidence="3 4">NRRL 36939</strain>
    </source>
</reference>
<dbReference type="FunFam" id="3.40.50.720:FF:000084">
    <property type="entry name" value="Short-chain dehydrogenase reductase"/>
    <property type="match status" value="1"/>
</dbReference>
<dbReference type="InterPro" id="IPR023631">
    <property type="entry name" value="Amidase_dom"/>
</dbReference>
<sequence>MATHATYPSLRDKTVLITGGAEGIGAATVELFTLQGSQVIFIDIAEDSAKKTIDRAVSRAKDANVQAKAPIFYNCSVSDLPRLQDTVKRIQDQHGMIHILVNNAAAAGNRARLQTENVRPEDWEVNINTNLRHVFFMSQAVLPAMREAQSGSIINLGSITWRIPAQGTPVYGACKAGIMGLTRTQSKEYGKYNIRINSVMPGAIATQRQRDEVLTPEYREEVMRGQSLQRDLEPEEVAKWIYITVSERGTSSPELHQELNLQETCSNMEPWHHTATQILEKIRSGNLTVEKYASSLLERIKERDDDVKAWAYLNPKAVLEQARKLDQVPGNQRGPWHGLPVGIKDIILTKDMPTEHGSTIYKNDHPVIDAGSVMILRQAGCLIFGKTTTTEFAASFTGPATRNAHSTSHTPGGSSAGSAAAVADFQIPVALGSQTVGSIVRPAAFNGIYGFKPTWGAITREGQKFCAPTVDTIGFFSRSVSDFEILADVFALHDDEKSTFKDIKGSRFAVCRTSKWDLAGEGTIAAMDKAVELLKAHGAEIEELNLGPDFDQVIDWHLTLVRLEGATSLWPEYCQDKDKLDPVLAKGVEEKHIISRKAQLDAYDGLAALRPRFDKMADNYVAVLVPSVFDEAPEGLGNTGSPIFAATWTALHTPVVNIPGFRGKSNLPVGVSLVSARLRDRHLLKVSEAVGQIFEAEGGWNK</sequence>
<organism evidence="3 4">
    <name type="scientific">Fusarium pseudocircinatum</name>
    <dbReference type="NCBI Taxonomy" id="56676"/>
    <lineage>
        <taxon>Eukaryota</taxon>
        <taxon>Fungi</taxon>
        <taxon>Dikarya</taxon>
        <taxon>Ascomycota</taxon>
        <taxon>Pezizomycotina</taxon>
        <taxon>Sordariomycetes</taxon>
        <taxon>Hypocreomycetidae</taxon>
        <taxon>Hypocreales</taxon>
        <taxon>Nectriaceae</taxon>
        <taxon>Fusarium</taxon>
        <taxon>Fusarium fujikuroi species complex</taxon>
    </lineage>
</organism>
<dbReference type="PANTHER" id="PTHR11895">
    <property type="entry name" value="TRANSAMIDASE"/>
    <property type="match status" value="1"/>
</dbReference>
<feature type="domain" description="Amidase" evidence="2">
    <location>
        <begin position="295"/>
        <end position="684"/>
    </location>
</feature>
<dbReference type="PROSITE" id="PS00061">
    <property type="entry name" value="ADH_SHORT"/>
    <property type="match status" value="1"/>
</dbReference>
<dbReference type="AlphaFoldDB" id="A0A8H5P4B3"/>
<dbReference type="CDD" id="cd05233">
    <property type="entry name" value="SDR_c"/>
    <property type="match status" value="1"/>
</dbReference>
<proteinExistence type="predicted"/>
<dbReference type="InterPro" id="IPR036291">
    <property type="entry name" value="NAD(P)-bd_dom_sf"/>
</dbReference>
<dbReference type="InterPro" id="IPR020904">
    <property type="entry name" value="Sc_DH/Rdtase_CS"/>
</dbReference>
<keyword evidence="1" id="KW-0521">NADP</keyword>
<dbReference type="Pfam" id="PF00106">
    <property type="entry name" value="adh_short"/>
    <property type="match status" value="1"/>
</dbReference>
<evidence type="ECO:0000313" key="4">
    <source>
        <dbReference type="Proteomes" id="UP000546213"/>
    </source>
</evidence>
<dbReference type="InterPro" id="IPR036928">
    <property type="entry name" value="AS_sf"/>
</dbReference>
<dbReference type="OrthoDB" id="47007at2759"/>
<comment type="caution">
    <text evidence="3">The sequence shown here is derived from an EMBL/GenBank/DDBJ whole genome shotgun (WGS) entry which is preliminary data.</text>
</comment>
<name>A0A8H5P4B3_9HYPO</name>
<dbReference type="PRINTS" id="PR00081">
    <property type="entry name" value="GDHRDH"/>
</dbReference>
<dbReference type="EMBL" id="JAAOAS010000150">
    <property type="protein sequence ID" value="KAF5589732.1"/>
    <property type="molecule type" value="Genomic_DNA"/>
</dbReference>
<evidence type="ECO:0000313" key="3">
    <source>
        <dbReference type="EMBL" id="KAF5589732.1"/>
    </source>
</evidence>
<dbReference type="SUPFAM" id="SSF75304">
    <property type="entry name" value="Amidase signature (AS) enzymes"/>
    <property type="match status" value="1"/>
</dbReference>
<dbReference type="SUPFAM" id="SSF51735">
    <property type="entry name" value="NAD(P)-binding Rossmann-fold domains"/>
    <property type="match status" value="1"/>
</dbReference>
<dbReference type="GO" id="GO:0003824">
    <property type="term" value="F:catalytic activity"/>
    <property type="evidence" value="ECO:0007669"/>
    <property type="project" value="InterPro"/>
</dbReference>